<dbReference type="GO" id="GO:0005524">
    <property type="term" value="F:ATP binding"/>
    <property type="evidence" value="ECO:0007669"/>
    <property type="project" value="UniProtKB-KW"/>
</dbReference>
<dbReference type="PRINTS" id="PR00344">
    <property type="entry name" value="BCTRLSENSOR"/>
</dbReference>
<keyword evidence="9" id="KW-0067">ATP-binding</keyword>
<evidence type="ECO:0000256" key="8">
    <source>
        <dbReference type="ARBA" id="ARBA00022777"/>
    </source>
</evidence>
<keyword evidence="6" id="KW-0808">Transferase</keyword>
<feature type="transmembrane region" description="Helical" evidence="12">
    <location>
        <begin position="166"/>
        <end position="185"/>
    </location>
</feature>
<keyword evidence="12" id="KW-0812">Transmembrane</keyword>
<feature type="domain" description="HAMP" evidence="14">
    <location>
        <begin position="187"/>
        <end position="239"/>
    </location>
</feature>
<feature type="domain" description="Histidine kinase" evidence="13">
    <location>
        <begin position="247"/>
        <end position="465"/>
    </location>
</feature>
<dbReference type="RefSeq" id="WP_200758976.1">
    <property type="nucleotide sequence ID" value="NZ_AP023366.1"/>
</dbReference>
<evidence type="ECO:0000256" key="2">
    <source>
        <dbReference type="ARBA" id="ARBA00004651"/>
    </source>
</evidence>
<gene>
    <name evidence="15" type="primary">lcoS_2</name>
    <name evidence="15" type="ORF">skT53_33410</name>
</gene>
<dbReference type="InterPro" id="IPR004358">
    <property type="entry name" value="Sig_transdc_His_kin-like_C"/>
</dbReference>
<accession>A0A7I8DHG9</accession>
<evidence type="ECO:0000256" key="1">
    <source>
        <dbReference type="ARBA" id="ARBA00000085"/>
    </source>
</evidence>
<dbReference type="Pfam" id="PF00512">
    <property type="entry name" value="HisKA"/>
    <property type="match status" value="1"/>
</dbReference>
<feature type="transmembrane region" description="Helical" evidence="12">
    <location>
        <begin position="6"/>
        <end position="25"/>
    </location>
</feature>
<keyword evidence="11 12" id="KW-0472">Membrane</keyword>
<comment type="catalytic activity">
    <reaction evidence="1">
        <text>ATP + protein L-histidine = ADP + protein N-phospho-L-histidine.</text>
        <dbReference type="EC" id="2.7.13.3"/>
    </reaction>
</comment>
<keyword evidence="7" id="KW-0547">Nucleotide-binding</keyword>
<keyword evidence="16" id="KW-1185">Reference proteome</keyword>
<dbReference type="SUPFAM" id="SSF158472">
    <property type="entry name" value="HAMP domain-like"/>
    <property type="match status" value="1"/>
</dbReference>
<dbReference type="FunFam" id="3.30.565.10:FF:000006">
    <property type="entry name" value="Sensor histidine kinase WalK"/>
    <property type="match status" value="1"/>
</dbReference>
<evidence type="ECO:0000256" key="12">
    <source>
        <dbReference type="SAM" id="Phobius"/>
    </source>
</evidence>
<dbReference type="CDD" id="cd00082">
    <property type="entry name" value="HisKA"/>
    <property type="match status" value="1"/>
</dbReference>
<evidence type="ECO:0000256" key="10">
    <source>
        <dbReference type="ARBA" id="ARBA00023012"/>
    </source>
</evidence>
<comment type="subcellular location">
    <subcellularLocation>
        <location evidence="2">Cell membrane</location>
        <topology evidence="2">Multi-pass membrane protein</topology>
    </subcellularLocation>
</comment>
<dbReference type="Gene3D" id="1.10.287.130">
    <property type="match status" value="1"/>
</dbReference>
<dbReference type="EMBL" id="AP023366">
    <property type="protein sequence ID" value="BCJ88356.1"/>
    <property type="molecule type" value="Genomic_DNA"/>
</dbReference>
<name>A0A7I8DHG9_9BACL</name>
<protein>
    <recommendedName>
        <fullName evidence="3">histidine kinase</fullName>
        <ecNumber evidence="3">2.7.13.3</ecNumber>
    </recommendedName>
</protein>
<dbReference type="InterPro" id="IPR005467">
    <property type="entry name" value="His_kinase_dom"/>
</dbReference>
<evidence type="ECO:0000256" key="6">
    <source>
        <dbReference type="ARBA" id="ARBA00022679"/>
    </source>
</evidence>
<evidence type="ECO:0000259" key="13">
    <source>
        <dbReference type="PROSITE" id="PS50109"/>
    </source>
</evidence>
<dbReference type="SMART" id="SM00388">
    <property type="entry name" value="HisKA"/>
    <property type="match status" value="1"/>
</dbReference>
<organism evidence="15 16">
    <name type="scientific">Effusibacillus dendaii</name>
    <dbReference type="NCBI Taxonomy" id="2743772"/>
    <lineage>
        <taxon>Bacteria</taxon>
        <taxon>Bacillati</taxon>
        <taxon>Bacillota</taxon>
        <taxon>Bacilli</taxon>
        <taxon>Bacillales</taxon>
        <taxon>Alicyclobacillaceae</taxon>
        <taxon>Effusibacillus</taxon>
    </lineage>
</organism>
<dbReference type="Pfam" id="PF02518">
    <property type="entry name" value="HATPase_c"/>
    <property type="match status" value="1"/>
</dbReference>
<proteinExistence type="predicted"/>
<dbReference type="Pfam" id="PF00672">
    <property type="entry name" value="HAMP"/>
    <property type="match status" value="1"/>
</dbReference>
<dbReference type="Gene3D" id="6.10.340.10">
    <property type="match status" value="1"/>
</dbReference>
<evidence type="ECO:0000256" key="4">
    <source>
        <dbReference type="ARBA" id="ARBA00022475"/>
    </source>
</evidence>
<keyword evidence="5" id="KW-0597">Phosphoprotein</keyword>
<evidence type="ECO:0000313" key="15">
    <source>
        <dbReference type="EMBL" id="BCJ88356.1"/>
    </source>
</evidence>
<reference evidence="15 16" key="1">
    <citation type="submission" date="2020-08" db="EMBL/GenBank/DDBJ databases">
        <title>Complete Genome Sequence of Effusibacillus dendaii Strain skT53, Isolated from Farmland soil.</title>
        <authorList>
            <person name="Konishi T."/>
            <person name="Kawasaki H."/>
        </authorList>
    </citation>
    <scope>NUCLEOTIDE SEQUENCE [LARGE SCALE GENOMIC DNA]</scope>
    <source>
        <strain evidence="16">skT53</strain>
    </source>
</reference>
<keyword evidence="8 15" id="KW-0418">Kinase</keyword>
<dbReference type="InterPro" id="IPR036890">
    <property type="entry name" value="HATPase_C_sf"/>
</dbReference>
<dbReference type="PROSITE" id="PS50885">
    <property type="entry name" value="HAMP"/>
    <property type="match status" value="1"/>
</dbReference>
<dbReference type="KEGG" id="eff:skT53_33410"/>
<dbReference type="InterPro" id="IPR003660">
    <property type="entry name" value="HAMP_dom"/>
</dbReference>
<evidence type="ECO:0000256" key="9">
    <source>
        <dbReference type="ARBA" id="ARBA00022840"/>
    </source>
</evidence>
<dbReference type="InterPro" id="IPR003661">
    <property type="entry name" value="HisK_dim/P_dom"/>
</dbReference>
<dbReference type="SUPFAM" id="SSF47384">
    <property type="entry name" value="Homodimeric domain of signal transducing histidine kinase"/>
    <property type="match status" value="1"/>
</dbReference>
<evidence type="ECO:0000259" key="14">
    <source>
        <dbReference type="PROSITE" id="PS50885"/>
    </source>
</evidence>
<dbReference type="InterPro" id="IPR003594">
    <property type="entry name" value="HATPase_dom"/>
</dbReference>
<keyword evidence="10" id="KW-0902">Two-component regulatory system</keyword>
<dbReference type="SMART" id="SM00304">
    <property type="entry name" value="HAMP"/>
    <property type="match status" value="1"/>
</dbReference>
<dbReference type="SUPFAM" id="SSF55874">
    <property type="entry name" value="ATPase domain of HSP90 chaperone/DNA topoisomerase II/histidine kinase"/>
    <property type="match status" value="1"/>
</dbReference>
<keyword evidence="4" id="KW-1003">Cell membrane</keyword>
<dbReference type="PROSITE" id="PS50109">
    <property type="entry name" value="HIS_KIN"/>
    <property type="match status" value="1"/>
</dbReference>
<evidence type="ECO:0000313" key="16">
    <source>
        <dbReference type="Proteomes" id="UP000593802"/>
    </source>
</evidence>
<evidence type="ECO:0000256" key="5">
    <source>
        <dbReference type="ARBA" id="ARBA00022553"/>
    </source>
</evidence>
<dbReference type="CDD" id="cd06225">
    <property type="entry name" value="HAMP"/>
    <property type="match status" value="1"/>
</dbReference>
<dbReference type="Proteomes" id="UP000593802">
    <property type="component" value="Chromosome"/>
</dbReference>
<dbReference type="CDD" id="cd16922">
    <property type="entry name" value="HATPase_EvgS-ArcB-TorS-like"/>
    <property type="match status" value="1"/>
</dbReference>
<dbReference type="InterPro" id="IPR036097">
    <property type="entry name" value="HisK_dim/P_sf"/>
</dbReference>
<dbReference type="Gene3D" id="3.30.565.10">
    <property type="entry name" value="Histidine kinase-like ATPase, C-terminal domain"/>
    <property type="match status" value="1"/>
</dbReference>
<sequence length="474" mass="52881">MRWNRIVFKISGLILLLFFVVLLPLEFVMDRIFTGFYAGQVQSEIDRLAGRYAQSIAASGEMMTVSMIEMMAGFSDIKLYITDSDGQVVANSGVPGMPKGSVLPDADRKTLLAGGTVHKEYEDPVLKTRFLVSGKPIMAGTHFYGSVYVLASVEGIDQSLTKVRGLIILSGIGAVFLALGFTYVLSRKLSDPLVQMEQATRRIAKGDLNARVEVLSRDEVGSLAHAINDLAKDLQMYRDTRSEFFANISHELRTPVTYLEGYAKVLKEGLYQTEQEKEQYLDIMYQESLRLSRLIHDLSELSKMEEGKIELQLEWIDLGEVLENSLRKTALKARQKGLLINRHMEGDLPLVYADGLRMEQIFINLIDNAVRYTEAGSIQIQLKRIEPNQLMVTVADTGMGISESELPHIFERFYRVEKSRSREYGGSGLGLAIVKNLVELQGGTITVSSQEGLGTCFEMRFPTESDNQTGEGSA</sequence>
<dbReference type="FunFam" id="1.10.287.130:FF:000001">
    <property type="entry name" value="Two-component sensor histidine kinase"/>
    <property type="match status" value="1"/>
</dbReference>
<dbReference type="GO" id="GO:0005886">
    <property type="term" value="C:plasma membrane"/>
    <property type="evidence" value="ECO:0007669"/>
    <property type="project" value="UniProtKB-SubCell"/>
</dbReference>
<evidence type="ECO:0000256" key="11">
    <source>
        <dbReference type="ARBA" id="ARBA00023136"/>
    </source>
</evidence>
<dbReference type="PANTHER" id="PTHR43711">
    <property type="entry name" value="TWO-COMPONENT HISTIDINE KINASE"/>
    <property type="match status" value="1"/>
</dbReference>
<evidence type="ECO:0000256" key="3">
    <source>
        <dbReference type="ARBA" id="ARBA00012438"/>
    </source>
</evidence>
<dbReference type="GO" id="GO:0000155">
    <property type="term" value="F:phosphorelay sensor kinase activity"/>
    <property type="evidence" value="ECO:0007669"/>
    <property type="project" value="InterPro"/>
</dbReference>
<dbReference type="InterPro" id="IPR050736">
    <property type="entry name" value="Sensor_HK_Regulatory"/>
</dbReference>
<dbReference type="PANTHER" id="PTHR43711:SF1">
    <property type="entry name" value="HISTIDINE KINASE 1"/>
    <property type="match status" value="1"/>
</dbReference>
<evidence type="ECO:0000256" key="7">
    <source>
        <dbReference type="ARBA" id="ARBA00022741"/>
    </source>
</evidence>
<keyword evidence="12" id="KW-1133">Transmembrane helix</keyword>
<dbReference type="AlphaFoldDB" id="A0A7I8DHG9"/>
<dbReference type="SMART" id="SM00387">
    <property type="entry name" value="HATPase_c"/>
    <property type="match status" value="1"/>
</dbReference>
<dbReference type="EC" id="2.7.13.3" evidence="3"/>